<protein>
    <submittedName>
        <fullName evidence="2">Uncharacterized protein</fullName>
    </submittedName>
</protein>
<feature type="compositionally biased region" description="Polar residues" evidence="1">
    <location>
        <begin position="536"/>
        <end position="547"/>
    </location>
</feature>
<gene>
    <name evidence="2" type="ORF">WICPIJ_002628</name>
</gene>
<dbReference type="Proteomes" id="UP000774326">
    <property type="component" value="Unassembled WGS sequence"/>
</dbReference>
<name>A0A9P8TNU1_WICPI</name>
<feature type="compositionally biased region" description="Acidic residues" evidence="1">
    <location>
        <begin position="387"/>
        <end position="400"/>
    </location>
</feature>
<sequence>MALHRIPTQSLQDLISSTKNNTRSIACPLPTLDSAYLNGNGFMHSHIYEFNGLNNSGKFALINGIINGMPEKKDILWISSIKIASRRIPTEVDNFWCCNCWAELYLFLEYVTIQPKTYRLIIIEDYYDFIKFEPSTYKQNINIHKTLNQIHLLANKQQVPVFLLNMVSPVSTRFIKTEISEESQEFMNQSRDNFNKSLVNQQILSPYTGHPAWSNYITVRFVLFLDWRPEDEKGGELCYHLVSYSNMDRVISFETDNNGDIRELLPSVSAANREQMSFVAKEKQDGSNTNLNNIANVSEEEFDSEDDADLDALISASFVKSKKNQSASNIDTTATTLRLDNNISNAKKLLEESQNMDENSTQAKHQQFTQEDVEVVSGSRVPSSQNEGEEETEEADPTDNDEIHSLDAESTNVTSQTSLETQLNHIQVHQEIVIPTDTLSSSTQVTSSTLQVNVQNQNEDVMEEEPNSQQSPSPTVDSYVIEDASESNNEACESGGVIQMETKTVNDGNMLPESESQSESHSQSQSQSQTQSQSQPKVHSSLESTHNQEAGLDEVASSQAIEDPDSKIFVYSQSTNKLLAALDDAIVEQDTLTTFMSEINETVNQQTANLNIHPADIIEPLENIKLPVMDIVNTDAQSTTDYHSNDEESSPNYPMLETPSPSQNSQLDHTEKRSSSDTAQNEDSEGRQEEEAEPEPEAVEEEDEHELQELEIQEEFEELYPTQPESLTSIQMSQIPSIKRHSSSLGIRTFLNKRQRMLRDNLLDDGTVKLYGLGDSDNLDPGADEADSTMVLESQPYF</sequence>
<evidence type="ECO:0000313" key="2">
    <source>
        <dbReference type="EMBL" id="KAH3686448.1"/>
    </source>
</evidence>
<feature type="compositionally biased region" description="Acidic residues" evidence="1">
    <location>
        <begin position="690"/>
        <end position="707"/>
    </location>
</feature>
<dbReference type="AlphaFoldDB" id="A0A9P8TNU1"/>
<proteinExistence type="predicted"/>
<evidence type="ECO:0000313" key="3">
    <source>
        <dbReference type="Proteomes" id="UP000774326"/>
    </source>
</evidence>
<accession>A0A9P8TNU1</accession>
<feature type="region of interest" description="Disordered" evidence="1">
    <location>
        <begin position="353"/>
        <end position="403"/>
    </location>
</feature>
<organism evidence="2 3">
    <name type="scientific">Wickerhamomyces pijperi</name>
    <name type="common">Yeast</name>
    <name type="synonym">Pichia pijperi</name>
    <dbReference type="NCBI Taxonomy" id="599730"/>
    <lineage>
        <taxon>Eukaryota</taxon>
        <taxon>Fungi</taxon>
        <taxon>Dikarya</taxon>
        <taxon>Ascomycota</taxon>
        <taxon>Saccharomycotina</taxon>
        <taxon>Saccharomycetes</taxon>
        <taxon>Phaffomycetales</taxon>
        <taxon>Wickerhamomycetaceae</taxon>
        <taxon>Wickerhamomyces</taxon>
    </lineage>
</organism>
<reference evidence="2" key="1">
    <citation type="journal article" date="2021" name="Open Biol.">
        <title>Shared evolutionary footprints suggest mitochondrial oxidative damage underlies multiple complex I losses in fungi.</title>
        <authorList>
            <person name="Schikora-Tamarit M.A."/>
            <person name="Marcet-Houben M."/>
            <person name="Nosek J."/>
            <person name="Gabaldon T."/>
        </authorList>
    </citation>
    <scope>NUCLEOTIDE SEQUENCE</scope>
    <source>
        <strain evidence="2">CBS2887</strain>
    </source>
</reference>
<feature type="compositionally biased region" description="Low complexity" evidence="1">
    <location>
        <begin position="513"/>
        <end position="535"/>
    </location>
</feature>
<keyword evidence="3" id="KW-1185">Reference proteome</keyword>
<dbReference type="EMBL" id="JAEUBG010001443">
    <property type="protein sequence ID" value="KAH3686448.1"/>
    <property type="molecule type" value="Genomic_DNA"/>
</dbReference>
<evidence type="ECO:0000256" key="1">
    <source>
        <dbReference type="SAM" id="MobiDB-lite"/>
    </source>
</evidence>
<feature type="region of interest" description="Disordered" evidence="1">
    <location>
        <begin position="776"/>
        <end position="798"/>
    </location>
</feature>
<feature type="region of interest" description="Disordered" evidence="1">
    <location>
        <begin position="507"/>
        <end position="547"/>
    </location>
</feature>
<feature type="compositionally biased region" description="Polar residues" evidence="1">
    <location>
        <begin position="353"/>
        <end position="370"/>
    </location>
</feature>
<comment type="caution">
    <text evidence="2">The sequence shown here is derived from an EMBL/GenBank/DDBJ whole genome shotgun (WGS) entry which is preliminary data.</text>
</comment>
<feature type="region of interest" description="Disordered" evidence="1">
    <location>
        <begin position="638"/>
        <end position="707"/>
    </location>
</feature>
<reference evidence="2" key="2">
    <citation type="submission" date="2021-01" db="EMBL/GenBank/DDBJ databases">
        <authorList>
            <person name="Schikora-Tamarit M.A."/>
        </authorList>
    </citation>
    <scope>NUCLEOTIDE SEQUENCE</scope>
    <source>
        <strain evidence="2">CBS2887</strain>
    </source>
</reference>